<dbReference type="GO" id="GO:0005576">
    <property type="term" value="C:extracellular region"/>
    <property type="evidence" value="ECO:0007669"/>
    <property type="project" value="UniProtKB-SubCell"/>
</dbReference>
<name>A0A9Q0KHB9_9MAGN</name>
<dbReference type="InterPro" id="IPR029058">
    <property type="entry name" value="AB_hydrolase_fold"/>
</dbReference>
<dbReference type="PANTHER" id="PTHR11802:SF132">
    <property type="entry name" value="SERINE CARBOXYPEPTIDASE-LIKE 36-RELATED"/>
    <property type="match status" value="1"/>
</dbReference>
<dbReference type="GO" id="GO:0005773">
    <property type="term" value="C:vacuole"/>
    <property type="evidence" value="ECO:0007669"/>
    <property type="project" value="TreeGrafter"/>
</dbReference>
<evidence type="ECO:0000256" key="6">
    <source>
        <dbReference type="ARBA" id="ARBA00022801"/>
    </source>
</evidence>
<keyword evidence="3" id="KW-0964">Secreted</keyword>
<sequence length="533" mass="59956">MMTSGNLFPLLLYVSFLCAGCFVSSSYARQGDALRVFMKLKATGAVNTSDGILNSILPDFNPKLIPQDGSKDRDKILQLPGQPPNLNINQYGGYITVNQTAGRALYYYFVEADSNKETKPVLLWFNGGPGCSSLGFGAFEELGPFLIRKDGLIQNPYSWNKLGSILFLESPAGVGFSYSNTTSDYTSTGDQRTAQDAYTFLINWLERFPEYKNREFYITGESYAGHYVPELAYTILQQNNKGGTFINLKGISIGNPGIHQIDDVGLDSVGGSRAQFEFLWRHNLIPNDEWETIQRTCDFNIPAPNRTEECQIAIVLNYLRSTENTDSYNIYNPMCYEDNTNLTSGPVLGTGDPCAHRNIVEYLNCPDVVEALHAKITRFDEGFQTRHGIIGQWDKWQGCRDVFLWEWLDSPISILPIIQHLLAHGTQVLVFSGDLDGVIPYTCTRDSIKRLQLVEHNKWHLWGNKEISGSLVVYEGNLTFATVRGAGHEVPLYQPRRALELLQSFIEGTRIPRAKINEDLSDLEINQTIIDYD</sequence>
<keyword evidence="5 9" id="KW-0732">Signal</keyword>
<evidence type="ECO:0000313" key="10">
    <source>
        <dbReference type="EMBL" id="KAJ4970613.1"/>
    </source>
</evidence>
<dbReference type="FunFam" id="3.40.50.1820:FF:000030">
    <property type="entry name" value="Carboxypeptidase"/>
    <property type="match status" value="1"/>
</dbReference>
<keyword evidence="11" id="KW-1185">Reference proteome</keyword>
<evidence type="ECO:0000256" key="7">
    <source>
        <dbReference type="ARBA" id="ARBA00023157"/>
    </source>
</evidence>
<dbReference type="Pfam" id="PF00450">
    <property type="entry name" value="Peptidase_S10"/>
    <property type="match status" value="1"/>
</dbReference>
<dbReference type="PROSITE" id="PS00560">
    <property type="entry name" value="CARBOXYPEPT_SER_HIS"/>
    <property type="match status" value="1"/>
</dbReference>
<feature type="chain" id="PRO_5040536636" description="Carboxypeptidase" evidence="9">
    <location>
        <begin position="29"/>
        <end position="533"/>
    </location>
</feature>
<dbReference type="EMBL" id="JAMYWD010000005">
    <property type="protein sequence ID" value="KAJ4970613.1"/>
    <property type="molecule type" value="Genomic_DNA"/>
</dbReference>
<dbReference type="Proteomes" id="UP001141806">
    <property type="component" value="Unassembled WGS sequence"/>
</dbReference>
<keyword evidence="8" id="KW-0325">Glycoprotein</keyword>
<keyword evidence="4 9" id="KW-0121">Carboxypeptidase</keyword>
<evidence type="ECO:0000313" key="11">
    <source>
        <dbReference type="Proteomes" id="UP001141806"/>
    </source>
</evidence>
<dbReference type="AlphaFoldDB" id="A0A9Q0KHB9"/>
<evidence type="ECO:0000256" key="4">
    <source>
        <dbReference type="ARBA" id="ARBA00022645"/>
    </source>
</evidence>
<dbReference type="PROSITE" id="PS00131">
    <property type="entry name" value="CARBOXYPEPT_SER_SER"/>
    <property type="match status" value="1"/>
</dbReference>
<dbReference type="PANTHER" id="PTHR11802">
    <property type="entry name" value="SERINE PROTEASE FAMILY S10 SERINE CARBOXYPEPTIDASE"/>
    <property type="match status" value="1"/>
</dbReference>
<comment type="subcellular location">
    <subcellularLocation>
        <location evidence="1">Secreted</location>
    </subcellularLocation>
</comment>
<gene>
    <name evidence="10" type="ORF">NE237_003712</name>
</gene>
<evidence type="ECO:0000256" key="1">
    <source>
        <dbReference type="ARBA" id="ARBA00004613"/>
    </source>
</evidence>
<dbReference type="InterPro" id="IPR018202">
    <property type="entry name" value="Ser_caboxypep_ser_AS"/>
</dbReference>
<keyword evidence="7" id="KW-1015">Disulfide bond</keyword>
<comment type="similarity">
    <text evidence="2 9">Belongs to the peptidase S10 family.</text>
</comment>
<dbReference type="SUPFAM" id="SSF53474">
    <property type="entry name" value="alpha/beta-Hydrolases"/>
    <property type="match status" value="1"/>
</dbReference>
<comment type="caution">
    <text evidence="10">The sequence shown here is derived from an EMBL/GenBank/DDBJ whole genome shotgun (WGS) entry which is preliminary data.</text>
</comment>
<reference evidence="10" key="1">
    <citation type="journal article" date="2023" name="Plant J.">
        <title>The genome of the king protea, Protea cynaroides.</title>
        <authorList>
            <person name="Chang J."/>
            <person name="Duong T.A."/>
            <person name="Schoeman C."/>
            <person name="Ma X."/>
            <person name="Roodt D."/>
            <person name="Barker N."/>
            <person name="Li Z."/>
            <person name="Van de Peer Y."/>
            <person name="Mizrachi E."/>
        </authorList>
    </citation>
    <scope>NUCLEOTIDE SEQUENCE</scope>
    <source>
        <tissue evidence="10">Young leaves</tissue>
    </source>
</reference>
<accession>A0A9Q0KHB9</accession>
<keyword evidence="6 9" id="KW-0378">Hydrolase</keyword>
<protein>
    <recommendedName>
        <fullName evidence="9">Carboxypeptidase</fullName>
        <ecNumber evidence="9">3.4.16.-</ecNumber>
    </recommendedName>
</protein>
<dbReference type="InterPro" id="IPR001563">
    <property type="entry name" value="Peptidase_S10"/>
</dbReference>
<dbReference type="EC" id="3.4.16.-" evidence="9"/>
<evidence type="ECO:0000256" key="9">
    <source>
        <dbReference type="RuleBase" id="RU361156"/>
    </source>
</evidence>
<organism evidence="10 11">
    <name type="scientific">Protea cynaroides</name>
    <dbReference type="NCBI Taxonomy" id="273540"/>
    <lineage>
        <taxon>Eukaryota</taxon>
        <taxon>Viridiplantae</taxon>
        <taxon>Streptophyta</taxon>
        <taxon>Embryophyta</taxon>
        <taxon>Tracheophyta</taxon>
        <taxon>Spermatophyta</taxon>
        <taxon>Magnoliopsida</taxon>
        <taxon>Proteales</taxon>
        <taxon>Proteaceae</taxon>
        <taxon>Protea</taxon>
    </lineage>
</organism>
<evidence type="ECO:0000256" key="5">
    <source>
        <dbReference type="ARBA" id="ARBA00022729"/>
    </source>
</evidence>
<evidence type="ECO:0000256" key="2">
    <source>
        <dbReference type="ARBA" id="ARBA00009431"/>
    </source>
</evidence>
<evidence type="ECO:0000256" key="8">
    <source>
        <dbReference type="ARBA" id="ARBA00023180"/>
    </source>
</evidence>
<dbReference type="OrthoDB" id="1914957at2759"/>
<dbReference type="GO" id="GO:0006508">
    <property type="term" value="P:proteolysis"/>
    <property type="evidence" value="ECO:0007669"/>
    <property type="project" value="UniProtKB-KW"/>
</dbReference>
<feature type="signal peptide" evidence="9">
    <location>
        <begin position="1"/>
        <end position="28"/>
    </location>
</feature>
<dbReference type="PRINTS" id="PR00724">
    <property type="entry name" value="CRBOXYPTASEC"/>
</dbReference>
<proteinExistence type="inferred from homology"/>
<keyword evidence="9" id="KW-0645">Protease</keyword>
<dbReference type="GO" id="GO:0004185">
    <property type="term" value="F:serine-type carboxypeptidase activity"/>
    <property type="evidence" value="ECO:0007669"/>
    <property type="project" value="UniProtKB-UniRule"/>
</dbReference>
<evidence type="ECO:0000256" key="3">
    <source>
        <dbReference type="ARBA" id="ARBA00022525"/>
    </source>
</evidence>
<dbReference type="InterPro" id="IPR033124">
    <property type="entry name" value="Ser_caboxypep_his_AS"/>
</dbReference>
<dbReference type="Gene3D" id="3.40.50.1820">
    <property type="entry name" value="alpha/beta hydrolase"/>
    <property type="match status" value="1"/>
</dbReference>